<name>A0A0P8C729_9EURY</name>
<dbReference type="InterPro" id="IPR022441">
    <property type="entry name" value="Para_beta_helix_rpt-2"/>
</dbReference>
<dbReference type="SMART" id="SM00710">
    <property type="entry name" value="PbH1"/>
    <property type="match status" value="7"/>
</dbReference>
<gene>
    <name evidence="3" type="ORF">MPEBLZ_02901</name>
</gene>
<evidence type="ECO:0000259" key="1">
    <source>
        <dbReference type="Pfam" id="PF05048"/>
    </source>
</evidence>
<organism evidence="3 4">
    <name type="scientific">Candidatus Methanoperedens nitratireducens</name>
    <dbReference type="NCBI Taxonomy" id="1392998"/>
    <lineage>
        <taxon>Archaea</taxon>
        <taxon>Methanobacteriati</taxon>
        <taxon>Methanobacteriota</taxon>
        <taxon>Stenosarchaea group</taxon>
        <taxon>Methanomicrobia</taxon>
        <taxon>Methanosarcinales</taxon>
        <taxon>ANME-2 cluster</taxon>
        <taxon>Candidatus Methanoperedentaceae</taxon>
        <taxon>Candidatus Methanoperedens</taxon>
    </lineage>
</organism>
<accession>A0A0P8C729</accession>
<dbReference type="InterPro" id="IPR006626">
    <property type="entry name" value="PbH1"/>
</dbReference>
<evidence type="ECO:0000259" key="2">
    <source>
        <dbReference type="Pfam" id="PF07705"/>
    </source>
</evidence>
<dbReference type="NCBIfam" id="TIGR03804">
    <property type="entry name" value="para_beta_helix"/>
    <property type="match status" value="2"/>
</dbReference>
<dbReference type="AlphaFoldDB" id="A0A0P8C729"/>
<comment type="caution">
    <text evidence="3">The sequence shown here is derived from an EMBL/GenBank/DDBJ whole genome shotgun (WGS) entry which is preliminary data.</text>
</comment>
<dbReference type="Proteomes" id="UP000050360">
    <property type="component" value="Unassembled WGS sequence"/>
</dbReference>
<dbReference type="InterPro" id="IPR011635">
    <property type="entry name" value="CARDB"/>
</dbReference>
<dbReference type="InterPro" id="IPR007742">
    <property type="entry name" value="NosD_dom"/>
</dbReference>
<dbReference type="PATRIC" id="fig|1719120.3.peg.3155"/>
<evidence type="ECO:0000313" key="3">
    <source>
        <dbReference type="EMBL" id="KPQ42555.1"/>
    </source>
</evidence>
<feature type="domain" description="CARDB" evidence="2">
    <location>
        <begin position="281"/>
        <end position="377"/>
    </location>
</feature>
<dbReference type="InterPro" id="IPR011050">
    <property type="entry name" value="Pectin_lyase_fold/virulence"/>
</dbReference>
<sequence>MNKKEDMRNVIIGLIFVSITIIILPVYAATGVNSCMYINDSGSYTLTTDILDNTSPCIRILADNVDFDGSGYTIDGIDEADSYGVQAGTNYTNITVRNLTVSDWFYGISYQNTSSGRITGITAVSNVNGIYLDNSNNNTITDNTQELNNIGINLTSSNNNTLARNIMTSNSNYGIYLSSSGNNTIYNNHFNNTNNYNVDAPNTWNTTKIEGTNIITGINLGGNYWAYPNRTGFSQTCTDVNGDDICDSSYALDASNIDYLPLAKIPDLVLTQDNISFSYVLSEVENGEVKENVNVTINAAVYNRGLGDASNINVSFYDGSPEPGNNIANATITDISAGSSGNATIYWNSIIGTHNISIKADPENTLIETDDSNNNASKIINVSAWQKYYGNISGNITLAGQTGNSLINWSWDTNQGNVFVSSIPSFDYNNLHALGRKKNGGIAQNNFQRADELLNMTPGSNNATGFINNNITQLFSLNGTAPRNVTSFTVYGRTIDNVAIVNSTNTTNYTSVENSTFITGILWDTTKDNGDSDYGDDGEELVFITGINAGTGIGNSSHNYETGIPSTIRNEGNVYFFVELK</sequence>
<evidence type="ECO:0000313" key="4">
    <source>
        <dbReference type="Proteomes" id="UP000050360"/>
    </source>
</evidence>
<dbReference type="Gene3D" id="2.60.40.10">
    <property type="entry name" value="Immunoglobulins"/>
    <property type="match status" value="1"/>
</dbReference>
<dbReference type="Pfam" id="PF07705">
    <property type="entry name" value="CARDB"/>
    <property type="match status" value="1"/>
</dbReference>
<protein>
    <submittedName>
        <fullName evidence="3">Cell surface glycoprotein</fullName>
    </submittedName>
</protein>
<feature type="domain" description="Periplasmic copper-binding protein NosD beta helix" evidence="1">
    <location>
        <begin position="34"/>
        <end position="228"/>
    </location>
</feature>
<dbReference type="Gene3D" id="2.160.20.10">
    <property type="entry name" value="Single-stranded right-handed beta-helix, Pectin lyase-like"/>
    <property type="match status" value="1"/>
</dbReference>
<dbReference type="EMBL" id="LKCM01000223">
    <property type="protein sequence ID" value="KPQ42555.1"/>
    <property type="molecule type" value="Genomic_DNA"/>
</dbReference>
<dbReference type="InterPro" id="IPR013783">
    <property type="entry name" value="Ig-like_fold"/>
</dbReference>
<proteinExistence type="predicted"/>
<dbReference type="InterPro" id="IPR012334">
    <property type="entry name" value="Pectin_lyas_fold"/>
</dbReference>
<reference evidence="3 4" key="1">
    <citation type="submission" date="2015-09" db="EMBL/GenBank/DDBJ databases">
        <title>A metagenomics-based metabolic model of nitrate-dependent anaerobic oxidation of methane by Methanoperedens-like archaea.</title>
        <authorList>
            <person name="Arshad A."/>
            <person name="Speth D.R."/>
            <person name="De Graaf R.M."/>
            <person name="Op Den Camp H.J."/>
            <person name="Jetten M.S."/>
            <person name="Welte C.U."/>
        </authorList>
    </citation>
    <scope>NUCLEOTIDE SEQUENCE [LARGE SCALE GENOMIC DNA]</scope>
</reference>
<dbReference type="Pfam" id="PF05048">
    <property type="entry name" value="NosD"/>
    <property type="match status" value="1"/>
</dbReference>
<dbReference type="SUPFAM" id="SSF51126">
    <property type="entry name" value="Pectin lyase-like"/>
    <property type="match status" value="1"/>
</dbReference>